<keyword evidence="2 7" id="KW-0812">Transmembrane</keyword>
<dbReference type="GO" id="GO:0045454">
    <property type="term" value="P:cell redox homeostasis"/>
    <property type="evidence" value="ECO:0007669"/>
    <property type="project" value="InterPro"/>
</dbReference>
<evidence type="ECO:0000259" key="8">
    <source>
        <dbReference type="PROSITE" id="PS50893"/>
    </source>
</evidence>
<feature type="transmembrane region" description="Helical" evidence="7">
    <location>
        <begin position="159"/>
        <end position="182"/>
    </location>
</feature>
<dbReference type="Pfam" id="PF00664">
    <property type="entry name" value="ABC_membrane"/>
    <property type="match status" value="1"/>
</dbReference>
<feature type="domain" description="ABC transporter" evidence="8">
    <location>
        <begin position="336"/>
        <end position="570"/>
    </location>
</feature>
<dbReference type="GO" id="GO:0015421">
    <property type="term" value="F:ABC-type oligopeptide transporter activity"/>
    <property type="evidence" value="ECO:0007669"/>
    <property type="project" value="TreeGrafter"/>
</dbReference>
<dbReference type="PROSITE" id="PS50893">
    <property type="entry name" value="ABC_TRANSPORTER_2"/>
    <property type="match status" value="1"/>
</dbReference>
<dbReference type="PANTHER" id="PTHR43394">
    <property type="entry name" value="ATP-DEPENDENT PERMEASE MDL1, MITOCHONDRIAL"/>
    <property type="match status" value="1"/>
</dbReference>
<accession>A0A2N0YZ73</accession>
<evidence type="ECO:0000313" key="10">
    <source>
        <dbReference type="EMBL" id="PKG22548.1"/>
    </source>
</evidence>
<dbReference type="InterPro" id="IPR011527">
    <property type="entry name" value="ABC1_TM_dom"/>
</dbReference>
<comment type="subcellular location">
    <subcellularLocation>
        <location evidence="1">Cell membrane</location>
        <topology evidence="1">Multi-pass membrane protein</topology>
    </subcellularLocation>
</comment>
<name>A0A2N0YZ73_9BACI</name>
<dbReference type="AlphaFoldDB" id="A0A2N0YZ73"/>
<dbReference type="InterPro" id="IPR003593">
    <property type="entry name" value="AAA+_ATPase"/>
</dbReference>
<dbReference type="InterPro" id="IPR036640">
    <property type="entry name" value="ABC1_TM_sf"/>
</dbReference>
<gene>
    <name evidence="10" type="primary">cydC</name>
    <name evidence="10" type="ORF">CWS01_16645</name>
</gene>
<dbReference type="GO" id="GO:0005886">
    <property type="term" value="C:plasma membrane"/>
    <property type="evidence" value="ECO:0007669"/>
    <property type="project" value="UniProtKB-SubCell"/>
</dbReference>
<keyword evidence="11" id="KW-1185">Reference proteome</keyword>
<dbReference type="PROSITE" id="PS50929">
    <property type="entry name" value="ABC_TM1F"/>
    <property type="match status" value="1"/>
</dbReference>
<feature type="transmembrane region" description="Helical" evidence="7">
    <location>
        <begin position="246"/>
        <end position="264"/>
    </location>
</feature>
<evidence type="ECO:0000256" key="2">
    <source>
        <dbReference type="ARBA" id="ARBA00022692"/>
    </source>
</evidence>
<keyword evidence="4" id="KW-0067">ATP-binding</keyword>
<dbReference type="InterPro" id="IPR017871">
    <property type="entry name" value="ABC_transporter-like_CS"/>
</dbReference>
<feature type="transmembrane region" description="Helical" evidence="7">
    <location>
        <begin position="55"/>
        <end position="76"/>
    </location>
</feature>
<dbReference type="PANTHER" id="PTHR43394:SF1">
    <property type="entry name" value="ATP-BINDING CASSETTE SUB-FAMILY B MEMBER 10, MITOCHONDRIAL"/>
    <property type="match status" value="1"/>
</dbReference>
<evidence type="ECO:0000256" key="7">
    <source>
        <dbReference type="SAM" id="Phobius"/>
    </source>
</evidence>
<dbReference type="GO" id="GO:0016887">
    <property type="term" value="F:ATP hydrolysis activity"/>
    <property type="evidence" value="ECO:0007669"/>
    <property type="project" value="InterPro"/>
</dbReference>
<evidence type="ECO:0000259" key="9">
    <source>
        <dbReference type="PROSITE" id="PS50929"/>
    </source>
</evidence>
<dbReference type="SMART" id="SM00382">
    <property type="entry name" value="AAA"/>
    <property type="match status" value="1"/>
</dbReference>
<feature type="transmembrane region" description="Helical" evidence="7">
    <location>
        <begin position="270"/>
        <end position="294"/>
    </location>
</feature>
<feature type="transmembrane region" description="Helical" evidence="7">
    <location>
        <begin position="20"/>
        <end position="43"/>
    </location>
</feature>
<dbReference type="OrthoDB" id="9802264at2"/>
<keyword evidence="6 7" id="KW-0472">Membrane</keyword>
<dbReference type="RefSeq" id="WP_101178302.1">
    <property type="nucleotide sequence ID" value="NZ_PISE01000040.1"/>
</dbReference>
<dbReference type="Gene3D" id="1.20.1560.10">
    <property type="entry name" value="ABC transporter type 1, transmembrane domain"/>
    <property type="match status" value="1"/>
</dbReference>
<sequence length="575" mass="64712">MKQDRWILPFLKGNGLRIILIIALSFLTVFTAAMLTFTSGYLISKAAIPVENILLVYIPIVGVRTFGISRAVFAYLERLAGHDTVLRILSRMRVKLYRILEPQALFLKSRFKMGDMLGILAEDIEQLQYIYLRTIFPTISAAFIYIIVLIAIGTFDMTFAFLIGFYLSVLLIILPILSLLFIQKKQKAYKQKRNGLYQKLTDNILGVSDWVISGRAEQFIGDYEKEEAAVASISRNLQSFSRWRNLFSQGIAAVIIITLAFWSSEQYAQGAISATVIAAIILVAFPVLDAFLIISDAFEKIPGYQDSLARLKKLKEEKNIAPNKNLTSTDTTRIDIKVERTSFSYSFEDKLSVSNIHLAIPQGKKIAIIGRSGAGKSTLLKLIQGALIPTKGKVLINNQDAYHYHETNASFLSVLNQNPHLFDTTLRSNITLGVDDATEEEIKQAIKLAQLETLIDSLPDGVNTFMQETGQRFSGGEKQRVALARILLQNTPVVLMDEPNASLDPKTEKELLKTIFTSLQGKSIIWITHHLVGVEEMDEILFMEDGEIIMRGTHMELMANSRYKQLYLLDHPAYR</sequence>
<proteinExistence type="predicted"/>
<dbReference type="Proteomes" id="UP000233375">
    <property type="component" value="Unassembled WGS sequence"/>
</dbReference>
<protein>
    <submittedName>
        <fullName evidence="10">Thiol reductant ABC exporter subunit CydC</fullName>
    </submittedName>
</protein>
<comment type="caution">
    <text evidence="10">The sequence shown here is derived from an EMBL/GenBank/DDBJ whole genome shotgun (WGS) entry which is preliminary data.</text>
</comment>
<feature type="transmembrane region" description="Helical" evidence="7">
    <location>
        <begin position="130"/>
        <end position="153"/>
    </location>
</feature>
<evidence type="ECO:0000256" key="1">
    <source>
        <dbReference type="ARBA" id="ARBA00004651"/>
    </source>
</evidence>
<dbReference type="SUPFAM" id="SSF52540">
    <property type="entry name" value="P-loop containing nucleoside triphosphate hydrolases"/>
    <property type="match status" value="1"/>
</dbReference>
<dbReference type="NCBIfam" id="TIGR02868">
    <property type="entry name" value="CydC"/>
    <property type="match status" value="1"/>
</dbReference>
<dbReference type="InterPro" id="IPR039421">
    <property type="entry name" value="Type_1_exporter"/>
</dbReference>
<keyword evidence="5 7" id="KW-1133">Transmembrane helix</keyword>
<reference evidence="10 11" key="1">
    <citation type="journal article" date="2003" name="Int. J. Syst. Evol. Microbiol.">
        <title>Bacillus nealsonii sp. nov., isolated from a spacecraft-assembly facility, whose spores are gamma-radiation resistant.</title>
        <authorList>
            <person name="Venkateswaran K."/>
            <person name="Kempf M."/>
            <person name="Chen F."/>
            <person name="Satomi M."/>
            <person name="Nicholson W."/>
            <person name="Kern R."/>
        </authorList>
    </citation>
    <scope>NUCLEOTIDE SEQUENCE [LARGE SCALE GENOMIC DNA]</scope>
    <source>
        <strain evidence="10 11">FO-92</strain>
    </source>
</reference>
<dbReference type="GO" id="GO:0005524">
    <property type="term" value="F:ATP binding"/>
    <property type="evidence" value="ECO:0007669"/>
    <property type="project" value="UniProtKB-KW"/>
</dbReference>
<evidence type="ECO:0000256" key="6">
    <source>
        <dbReference type="ARBA" id="ARBA00023136"/>
    </source>
</evidence>
<dbReference type="SUPFAM" id="SSF90123">
    <property type="entry name" value="ABC transporter transmembrane region"/>
    <property type="match status" value="1"/>
</dbReference>
<dbReference type="Pfam" id="PF00005">
    <property type="entry name" value="ABC_tran"/>
    <property type="match status" value="1"/>
</dbReference>
<keyword evidence="3" id="KW-0547">Nucleotide-binding</keyword>
<dbReference type="PROSITE" id="PS00211">
    <property type="entry name" value="ABC_TRANSPORTER_1"/>
    <property type="match status" value="1"/>
</dbReference>
<evidence type="ECO:0000313" key="11">
    <source>
        <dbReference type="Proteomes" id="UP000233375"/>
    </source>
</evidence>
<evidence type="ECO:0000256" key="4">
    <source>
        <dbReference type="ARBA" id="ARBA00022840"/>
    </source>
</evidence>
<feature type="domain" description="ABC transmembrane type-1" evidence="9">
    <location>
        <begin position="19"/>
        <end position="303"/>
    </location>
</feature>
<dbReference type="InterPro" id="IPR014223">
    <property type="entry name" value="ABC_CydC/D"/>
</dbReference>
<evidence type="ECO:0000256" key="5">
    <source>
        <dbReference type="ARBA" id="ARBA00022989"/>
    </source>
</evidence>
<dbReference type="Gene3D" id="3.40.50.300">
    <property type="entry name" value="P-loop containing nucleotide triphosphate hydrolases"/>
    <property type="match status" value="1"/>
</dbReference>
<dbReference type="InterPro" id="IPR027417">
    <property type="entry name" value="P-loop_NTPase"/>
</dbReference>
<dbReference type="GO" id="GO:0034775">
    <property type="term" value="P:glutathione transmembrane transport"/>
    <property type="evidence" value="ECO:0007669"/>
    <property type="project" value="InterPro"/>
</dbReference>
<dbReference type="EMBL" id="PISE01000040">
    <property type="protein sequence ID" value="PKG22548.1"/>
    <property type="molecule type" value="Genomic_DNA"/>
</dbReference>
<evidence type="ECO:0000256" key="3">
    <source>
        <dbReference type="ARBA" id="ARBA00022741"/>
    </source>
</evidence>
<dbReference type="InterPro" id="IPR003439">
    <property type="entry name" value="ABC_transporter-like_ATP-bd"/>
</dbReference>
<organism evidence="10 11">
    <name type="scientific">Niallia nealsonii</name>
    <dbReference type="NCBI Taxonomy" id="115979"/>
    <lineage>
        <taxon>Bacteria</taxon>
        <taxon>Bacillati</taxon>
        <taxon>Bacillota</taxon>
        <taxon>Bacilli</taxon>
        <taxon>Bacillales</taxon>
        <taxon>Bacillaceae</taxon>
        <taxon>Niallia</taxon>
    </lineage>
</organism>